<gene>
    <name evidence="6 8" type="primary">rnpA</name>
    <name evidence="8" type="ORF">PADco_2980</name>
</gene>
<dbReference type="GO" id="GO:0004526">
    <property type="term" value="F:ribonuclease P activity"/>
    <property type="evidence" value="ECO:0007669"/>
    <property type="project" value="UniProtKB-UniRule"/>
</dbReference>
<keyword evidence="4 6" id="KW-0378">Hydrolase</keyword>
<evidence type="ECO:0000313" key="8">
    <source>
        <dbReference type="EMBL" id="BCG49718.1"/>
    </source>
</evidence>
<dbReference type="PANTHER" id="PTHR33992:SF1">
    <property type="entry name" value="RIBONUCLEASE P PROTEIN COMPONENT"/>
    <property type="match status" value="1"/>
</dbReference>
<dbReference type="GO" id="GO:0030677">
    <property type="term" value="C:ribonuclease P complex"/>
    <property type="evidence" value="ECO:0007669"/>
    <property type="project" value="TreeGrafter"/>
</dbReference>
<evidence type="ECO:0000256" key="6">
    <source>
        <dbReference type="HAMAP-Rule" id="MF_00227"/>
    </source>
</evidence>
<evidence type="ECO:0000256" key="4">
    <source>
        <dbReference type="ARBA" id="ARBA00022801"/>
    </source>
</evidence>
<dbReference type="InterPro" id="IPR014721">
    <property type="entry name" value="Ribsml_uS5_D2-typ_fold_subgr"/>
</dbReference>
<keyword evidence="9" id="KW-1185">Reference proteome</keyword>
<proteinExistence type="inferred from homology"/>
<reference evidence="8 9" key="1">
    <citation type="journal article" date="2020" name="Genome Biol. Evol.">
        <title>Comparative Genomics Underlines Multiple Roles of Profftella, an Obligate Symbiont of Psyllids: Providing Toxins, Vitamins, and Carotenoids.</title>
        <authorList>
            <person name="Nakabachi A."/>
            <person name="Piel J."/>
            <person name="Malenovsky I."/>
            <person name="Hirose Y."/>
        </authorList>
    </citation>
    <scope>NUCLEOTIDE SEQUENCE [LARGE SCALE GENOMIC DNA]</scope>
    <source>
        <strain evidence="8 9">Dco</strain>
    </source>
</reference>
<dbReference type="EC" id="3.1.26.5" evidence="6 7"/>
<dbReference type="Gene3D" id="3.30.230.10">
    <property type="match status" value="1"/>
</dbReference>
<sequence length="140" mass="16804">MINSKNFSNSYEREKRIIKKKDFSAILRLRPINKTSHFSLYIRSNQSRKNRFGIIVAKRFVPRSVTRSTIKRIARELFRHSFFFPYIDCVVRLYKPINIKSDPATTTMLKYLLRSELRELLKINDLINKITLNFNYIIKN</sequence>
<evidence type="ECO:0000313" key="9">
    <source>
        <dbReference type="Proteomes" id="UP000595708"/>
    </source>
</evidence>
<dbReference type="AlphaFoldDB" id="A0A7R6VYX9"/>
<dbReference type="InterPro" id="IPR020568">
    <property type="entry name" value="Ribosomal_Su5_D2-typ_SF"/>
</dbReference>
<evidence type="ECO:0000256" key="1">
    <source>
        <dbReference type="ARBA" id="ARBA00022694"/>
    </source>
</evidence>
<protein>
    <recommendedName>
        <fullName evidence="6 7">Ribonuclease P protein component</fullName>
        <shortName evidence="6">RNase P protein</shortName>
        <shortName evidence="6">RNaseP protein</shortName>
        <ecNumber evidence="6 7">3.1.26.5</ecNumber>
    </recommendedName>
    <alternativeName>
        <fullName evidence="6">Protein C5</fullName>
    </alternativeName>
</protein>
<keyword evidence="5 6" id="KW-0694">RNA-binding</keyword>
<keyword evidence="1 6" id="KW-0819">tRNA processing</keyword>
<keyword evidence="2 6" id="KW-0540">Nuclease</keyword>
<dbReference type="Pfam" id="PF00825">
    <property type="entry name" value="Ribonuclease_P"/>
    <property type="match status" value="1"/>
</dbReference>
<dbReference type="GO" id="GO:0001682">
    <property type="term" value="P:tRNA 5'-leader removal"/>
    <property type="evidence" value="ECO:0007669"/>
    <property type="project" value="UniProtKB-UniRule"/>
</dbReference>
<dbReference type="HAMAP" id="MF_00227">
    <property type="entry name" value="RNase_P"/>
    <property type="match status" value="1"/>
</dbReference>
<evidence type="ECO:0000256" key="3">
    <source>
        <dbReference type="ARBA" id="ARBA00022759"/>
    </source>
</evidence>
<dbReference type="GO" id="GO:0042781">
    <property type="term" value="F:3'-tRNA processing endoribonuclease activity"/>
    <property type="evidence" value="ECO:0007669"/>
    <property type="project" value="TreeGrafter"/>
</dbReference>
<organism evidence="8 9">
    <name type="scientific">Candidatus Profftella armatura</name>
    <name type="common">Diaphorina cf. continua</name>
    <dbReference type="NCBI Taxonomy" id="2661583"/>
    <lineage>
        <taxon>Bacteria</taxon>
        <taxon>Pseudomonadati</taxon>
        <taxon>Pseudomonadota</taxon>
        <taxon>Betaproteobacteria</taxon>
        <taxon>Candidatus Profftella</taxon>
    </lineage>
</organism>
<dbReference type="RefSeq" id="WP_236584494.1">
    <property type="nucleotide sequence ID" value="NZ_AP023215.1"/>
</dbReference>
<evidence type="ECO:0000256" key="5">
    <source>
        <dbReference type="ARBA" id="ARBA00022884"/>
    </source>
</evidence>
<evidence type="ECO:0000256" key="7">
    <source>
        <dbReference type="NCBIfam" id="TIGR00188"/>
    </source>
</evidence>
<accession>A0A7R6VYX9</accession>
<comment type="function">
    <text evidence="6">RNaseP catalyzes the removal of the 5'-leader sequence from pre-tRNA to produce the mature 5'-terminus. It can also cleave other RNA substrates such as 4.5S RNA. The protein component plays an auxiliary but essential role in vivo by binding to the 5'-leader sequence and broadening the substrate specificity of the ribozyme.</text>
</comment>
<dbReference type="InterPro" id="IPR000100">
    <property type="entry name" value="RNase_P"/>
</dbReference>
<dbReference type="PANTHER" id="PTHR33992">
    <property type="entry name" value="RIBONUCLEASE P PROTEIN COMPONENT"/>
    <property type="match status" value="1"/>
</dbReference>
<keyword evidence="3 6" id="KW-0255">Endonuclease</keyword>
<comment type="similarity">
    <text evidence="6">Belongs to the RnpA family.</text>
</comment>
<dbReference type="Proteomes" id="UP000595708">
    <property type="component" value="Chromosome"/>
</dbReference>
<dbReference type="EMBL" id="AP023215">
    <property type="protein sequence ID" value="BCG49718.1"/>
    <property type="molecule type" value="Genomic_DNA"/>
</dbReference>
<dbReference type="KEGG" id="parm:PADco_2980"/>
<comment type="catalytic activity">
    <reaction evidence="6">
        <text>Endonucleolytic cleavage of RNA, removing 5'-extranucleotides from tRNA precursor.</text>
        <dbReference type="EC" id="3.1.26.5"/>
    </reaction>
</comment>
<comment type="subunit">
    <text evidence="6">Consists of a catalytic RNA component (M1 or rnpB) and a protein subunit.</text>
</comment>
<evidence type="ECO:0000256" key="2">
    <source>
        <dbReference type="ARBA" id="ARBA00022722"/>
    </source>
</evidence>
<dbReference type="SUPFAM" id="SSF54211">
    <property type="entry name" value="Ribosomal protein S5 domain 2-like"/>
    <property type="match status" value="1"/>
</dbReference>
<dbReference type="GO" id="GO:0000049">
    <property type="term" value="F:tRNA binding"/>
    <property type="evidence" value="ECO:0007669"/>
    <property type="project" value="UniProtKB-UniRule"/>
</dbReference>
<dbReference type="NCBIfam" id="TIGR00188">
    <property type="entry name" value="rnpA"/>
    <property type="match status" value="1"/>
</dbReference>
<name>A0A7R6VYX9_9PROT</name>